<dbReference type="Pfam" id="PF13519">
    <property type="entry name" value="VWA_2"/>
    <property type="match status" value="1"/>
</dbReference>
<feature type="transmembrane region" description="Helical" evidence="7">
    <location>
        <begin position="2620"/>
        <end position="2638"/>
    </location>
</feature>
<keyword evidence="7" id="KW-1133">Transmembrane helix</keyword>
<comment type="subcellular location">
    <subcellularLocation>
        <location evidence="1">Secreted</location>
        <location evidence="1">Cell wall</location>
        <topology evidence="1">Peptidoglycan-anchor</topology>
    </subcellularLocation>
</comment>
<evidence type="ECO:0000256" key="5">
    <source>
        <dbReference type="ARBA" id="ARBA00022729"/>
    </source>
</evidence>
<comment type="similarity">
    <text evidence="2">Belongs to the serine-aspartate repeat-containing protein (SDr) family.</text>
</comment>
<gene>
    <name evidence="9" type="ORF">FYJ71_00840</name>
</gene>
<keyword evidence="10" id="KW-1185">Reference proteome</keyword>
<dbReference type="CDD" id="cd00198">
    <property type="entry name" value="vWFA"/>
    <property type="match status" value="1"/>
</dbReference>
<dbReference type="Gene3D" id="3.40.50.410">
    <property type="entry name" value="von Willebrand factor, type A domain"/>
    <property type="match status" value="1"/>
</dbReference>
<proteinExistence type="inferred from homology"/>
<dbReference type="PANTHER" id="PTHR36108">
    <property type="entry name" value="COLOSSIN-B-RELATED"/>
    <property type="match status" value="1"/>
</dbReference>
<dbReference type="InterPro" id="IPR036465">
    <property type="entry name" value="vWFA_dom_sf"/>
</dbReference>
<name>A0A6N7WXX7_9FIRM</name>
<dbReference type="Gene3D" id="2.60.40.10">
    <property type="entry name" value="Immunoglobulins"/>
    <property type="match status" value="8"/>
</dbReference>
<dbReference type="Pfam" id="PF05738">
    <property type="entry name" value="Cna_B"/>
    <property type="match status" value="1"/>
</dbReference>
<evidence type="ECO:0000256" key="1">
    <source>
        <dbReference type="ARBA" id="ARBA00004168"/>
    </source>
</evidence>
<keyword evidence="7" id="KW-0472">Membrane</keyword>
<evidence type="ECO:0000313" key="9">
    <source>
        <dbReference type="EMBL" id="MST61530.1"/>
    </source>
</evidence>
<evidence type="ECO:0000256" key="6">
    <source>
        <dbReference type="ARBA" id="ARBA00023088"/>
    </source>
</evidence>
<organism evidence="9 10">
    <name type="scientific">Peptostreptococcus porci</name>
    <dbReference type="NCBI Taxonomy" id="2652282"/>
    <lineage>
        <taxon>Bacteria</taxon>
        <taxon>Bacillati</taxon>
        <taxon>Bacillota</taxon>
        <taxon>Clostridia</taxon>
        <taxon>Peptostreptococcales</taxon>
        <taxon>Peptostreptococcaceae</taxon>
        <taxon>Peptostreptococcus</taxon>
    </lineage>
</organism>
<keyword evidence="7" id="KW-0812">Transmembrane</keyword>
<dbReference type="Gene3D" id="2.60.40.1290">
    <property type="match status" value="1"/>
</dbReference>
<comment type="caution">
    <text evidence="9">The sequence shown here is derived from an EMBL/GenBank/DDBJ whole genome shotgun (WGS) entry which is preliminary data.</text>
</comment>
<dbReference type="Gene3D" id="2.60.40.2110">
    <property type="match status" value="1"/>
</dbReference>
<feature type="domain" description="VWFA" evidence="8">
    <location>
        <begin position="1377"/>
        <end position="1519"/>
    </location>
</feature>
<dbReference type="InterPro" id="IPR008454">
    <property type="entry name" value="Collagen-bd_Cna-like_B-typ_dom"/>
</dbReference>
<keyword evidence="3" id="KW-0134">Cell wall</keyword>
<dbReference type="SUPFAM" id="SSF49401">
    <property type="entry name" value="Bacterial adhesins"/>
    <property type="match status" value="3"/>
</dbReference>
<dbReference type="InterPro" id="IPR041171">
    <property type="entry name" value="SDR_Ig"/>
</dbReference>
<evidence type="ECO:0000256" key="4">
    <source>
        <dbReference type="ARBA" id="ARBA00022525"/>
    </source>
</evidence>
<keyword evidence="6" id="KW-0572">Peptidoglycan-anchor</keyword>
<evidence type="ECO:0000256" key="3">
    <source>
        <dbReference type="ARBA" id="ARBA00022512"/>
    </source>
</evidence>
<protein>
    <submittedName>
        <fullName evidence="9">VWA domain-containing protein</fullName>
    </submittedName>
</protein>
<dbReference type="RefSeq" id="WP_154536960.1">
    <property type="nucleotide sequence ID" value="NZ_VUNE01000001.1"/>
</dbReference>
<dbReference type="SUPFAM" id="SSF53300">
    <property type="entry name" value="vWA-like"/>
    <property type="match status" value="1"/>
</dbReference>
<dbReference type="InterPro" id="IPR008966">
    <property type="entry name" value="Adhesion_dom_sf"/>
</dbReference>
<dbReference type="InterPro" id="IPR049319">
    <property type="entry name" value="GBS104-like_Ig"/>
</dbReference>
<dbReference type="NCBIfam" id="TIGR01167">
    <property type="entry name" value="LPXTG_anchor"/>
    <property type="match status" value="1"/>
</dbReference>
<dbReference type="PROSITE" id="PS50234">
    <property type="entry name" value="VWFA"/>
    <property type="match status" value="1"/>
</dbReference>
<accession>A0A6N7WXX7</accession>
<evidence type="ECO:0000256" key="7">
    <source>
        <dbReference type="SAM" id="Phobius"/>
    </source>
</evidence>
<dbReference type="InterPro" id="IPR011252">
    <property type="entry name" value="Fibrogen-bd_dom1"/>
</dbReference>
<dbReference type="Proteomes" id="UP000440713">
    <property type="component" value="Unassembled WGS sequence"/>
</dbReference>
<keyword evidence="5" id="KW-0732">Signal</keyword>
<dbReference type="InterPro" id="IPR002035">
    <property type="entry name" value="VWF_A"/>
</dbReference>
<evidence type="ECO:0000256" key="2">
    <source>
        <dbReference type="ARBA" id="ARBA00007257"/>
    </source>
</evidence>
<keyword evidence="4" id="KW-0964">Secreted</keyword>
<dbReference type="Pfam" id="PF17961">
    <property type="entry name" value="Big_8"/>
    <property type="match status" value="2"/>
</dbReference>
<reference evidence="9 10" key="1">
    <citation type="submission" date="2019-08" db="EMBL/GenBank/DDBJ databases">
        <title>In-depth cultivation of the pig gut microbiome towards novel bacterial diversity and tailored functional studies.</title>
        <authorList>
            <person name="Wylensek D."/>
            <person name="Hitch T.C.A."/>
            <person name="Clavel T."/>
        </authorList>
    </citation>
    <scope>NUCLEOTIDE SEQUENCE [LARGE SCALE GENOMIC DNA]</scope>
    <source>
        <strain evidence="9 10">WCA-SAB-591-4A-A</strain>
    </source>
</reference>
<dbReference type="SMART" id="SM00327">
    <property type="entry name" value="VWA"/>
    <property type="match status" value="1"/>
</dbReference>
<evidence type="ECO:0000313" key="10">
    <source>
        <dbReference type="Proteomes" id="UP000440713"/>
    </source>
</evidence>
<dbReference type="EMBL" id="VUNE01000001">
    <property type="protein sequence ID" value="MST61530.1"/>
    <property type="molecule type" value="Genomic_DNA"/>
</dbReference>
<sequence length="2645" mass="297357">MKRIKKIVTLFLAIILLFTSIPINSLLADDVIRTSIEGNYEVNRGAENNDESVDASNNDAIIKNGDENLAEPIAEMDVGQNLNKKLTYANYKFEPLAANGRGESFRFELSFEFNTVEGIKAGDFVTVDISKLLANKEEIRDLKVSIDDKDISIAEGHYESESNQIKYIFNSEAEKLSSTEAVKVSQIFDLNNNMSVEDIEIGDAKSIEIINIIFDTIEKTNIKIDDDEKVELPTVDRVTDKDTPEENRSTVNNRFGLNRSLLSELDILDPMNYANSGNISEDFIRAFSTNTALSSFSAPMLSTRSTNVEATGDDVSGKITFTNNNPIGTYNRISITANTESDTYLLNLSFQFENSIKSGDYFAIRIPSVLSPQSIVKSSNVLDLKTKDGEVVAQAKYDENTRTITYVFTSYMDNHRNVKGTLKQPFNLNPYYVTAGDHVYVGEFEVAGKYLNTTYSDYYTNTNERADDNNGNTIFKSVVVDVDRDNKTFTQYIHLNPNGLGLYESSLTIRPTDENSSAVINKNTKVELYEAYYPYSLNIYSPAYLYSLNNMANLSVTNGAVNAYFGNYLYNNNRYVLKVTGSIDDLGKPISLSASFSTRNSQGYTGTFSKVTSYSNQLGSSEFSGDPLYKPVDFTIKKVNENGDNLTGAKFKITSDTGKTWEIDGENLSNFEFKQLPKGHYTIEETKTPDGYKPPSTYWQFTINVDEQDQAFITSPDFPMEIKTDGNTRISGEFPDPYESLYSDLVRNPRDYEAEFKDSGLLSTKKGTVSKRIIDRLSANTYKVEVMVKVDPNQTINSGKIEDQMGDVFNVDLGVDSGFAREDYSLTASDGSFLYIENPNSESFVSGGEPFAKDKILTGSKISYDANADKINVENLNFTTKDKGAWIKLTYNIKFDFDKADGLNKSTFYKIGDTSFSWLNNYSQRERQALASPSARPIIHGKQTEMAVTVINFKEDAKLEMKKVGEKRTYGSDGKFTTATVGLQGAQFELYKSSENNSTKAITTNKKFITNADGEILFQNLQRDFDDKKGNSRSTYYWLKELSSPNGYEKARDLIGPFRINYDGSVDYLGNDSNTVKKDNQDNKWQIENKRINHKGELDIFKRAGDETLDGGGNKPLKGSTFTLYWVGGTNDKVDPVSNWDKFWSSNEVSQTVTSEEDGRVFFKDLKEGYYRLEETKPSPGYVKANTIWQVYVDGEGITKITDVTNKKSNENNIVKPAAITGSARRSLFRSLSSEFITDSFHKPMSLLGIMPASDLESVRAANVENSVTRESTGGNDSESGEYVNIQKIDSKYHKELYSAPDKVYEYTGEQENFTGFKEKYINPTDTKGLYTFDGSYKSLALNEVAGVNKYIVPTGKPGEYTVHVRVKGNRTKSNLGVVIVYDNSNSMRKNTNNADRLSQANQAISNFTKQLVSTGNEETKVALVTYGSELFPEYSTYNESNPFTNNPDNIINKLPQKIPTERNVSGLGGTYTQGAIEKAKELLKKESFDNKVILTVTDGVPTYSNLIKYIDENGKYVFDTTKTGTGNRFIQPYTYNSGGLTNYQQPEQAYYSDYWVEDKTKSYDSNADYAKSNGTKYYYKNNSIVRSAHTENRWVNSGYYDSWGRWIDTSGYRNVMVDEPLPNNGYGYKLIKNHGYATIESGGQIQKEGYQMYTLGIQIGSSNITGTQNPDATRLDALEVMFGISSSKDHYFDAQNLDYLDVYLKQILTELEEQNPPTVNNGKLIDPMGEMVTLAENEPIVTSIKDVGSKKIPIEIMNMISTSIKEMSYEKNGSTIKTRGIELGNLNIGKDQEIELTYKVHLNTENPKYVQGTMYETNGPTTLQPNGDYDKKWQLPIPKISGPMVPMELSKQWQKADGTVPEKTKPVQVQLQRKLVGQDDSEYKNVPEYDALGRQIENPMPKEVNAPDWKIEYKNLIPFDKDGNVYEYRILEVNPDGAYTILYEGNGYSSTIINRERVKQDVINNINEISFVKKDSKNGKTLSNVKFQLLKNDESFISEIHTDTEGKLEFKKLHPGSYKLVELHPPVGYKKPENPVREFVVGEDGVIRKKDGGEITEDFKTILNEPTIVEVMLKKIDGDSNLALSGAKFRLYKDDENTEVEQNREYTSGQDGKIELGALRAGTYYLEEISAPSGYLPYKDKKRIIVQEDGKVLLSGNESLDVANYKEKTAEIGIKKVEKNSNGGLDALSGATFKIYKKDNNSYSEPNPYPEIYYKSGSHGVFKQLKEGEYKIVEERAPLGYVRFGGHYTFKVESTQDGNGKKTSFISWIKKYASDEDTTGTEIYNKGNLTKTDEIVDVEDGDEATSKAIGIQVVNSPNKLVFKKVDNSDNKKILDGVKFGLYYEVDENIKEVEGRLKNGKTLYLRSAKEGKLVGAENTDDLTPVTRTTNDEGKIVFDKMRQRYEKFPEIKYYIKEIEPKDGYQKPDYFMGPYTVNEDGIHGPDGKLITNDQEIEIENFKKPDLQVTKIDADEKEKKLAGAEFELYKATKSENGSYLPVEEKDKVGEILTTDAQGVAKFEQLEEGLYWIREVSAPLEYARIPEDIGPFLVEDDKIYKVELDDQGRIKTENPIIPVIDIGASQIKKELLKTAANASTTIPTYELDVENFKATYPQTGGIGSVPYIGLGLGVMLLAVYGLRKRKSDY</sequence>
<dbReference type="Gene3D" id="2.60.40.1280">
    <property type="match status" value="2"/>
</dbReference>
<dbReference type="Pfam" id="PF17802">
    <property type="entry name" value="SpaA"/>
    <property type="match status" value="7"/>
</dbReference>
<dbReference type="InterPro" id="IPR013783">
    <property type="entry name" value="Ig-like_fold"/>
</dbReference>
<dbReference type="SUPFAM" id="SSF49478">
    <property type="entry name" value="Cna protein B-type domain"/>
    <property type="match status" value="4"/>
</dbReference>
<dbReference type="GO" id="GO:0007155">
    <property type="term" value="P:cell adhesion"/>
    <property type="evidence" value="ECO:0007669"/>
    <property type="project" value="InterPro"/>
</dbReference>
<evidence type="ECO:0000259" key="8">
    <source>
        <dbReference type="PROSITE" id="PS50234"/>
    </source>
</evidence>
<dbReference type="PANTHER" id="PTHR36108:SF13">
    <property type="entry name" value="COLOSSIN-B-RELATED"/>
    <property type="match status" value="1"/>
</dbReference>
<dbReference type="Pfam" id="PF21426">
    <property type="entry name" value="GBS104-like_Ig"/>
    <property type="match status" value="2"/>
</dbReference>
<dbReference type="InterPro" id="IPR041033">
    <property type="entry name" value="SpaA_PFL_dom_1"/>
</dbReference>